<sequence length="439" mass="47486">MEETVSLPYLEALKGKFVKVFKGGPDSREGKLLEVKDDYIVLQTKDKQLVYYASQYLKIVIGKAKKSDVGVFPVEEARVFPNTFLEVLETLVSSTIKVNGGGPESKIGQVLDAKEEFLVLSTEKDGLVVFPYTNVKNVTILESQSNDDLKPAATFTDAITFNDVLSLLIHNWVSINTGGLEKVGGVLVEVADEHVIVVQNEEIFYVTTEQIKVLSLAMHADEDENSSNEGSLLENSYSYKGSSEISNSTKSSSYESGTTESSSYESGATESSSYESGATESSSYESGATESSSDESSSNESSSDEGNTTESSSYESSSNESSSDESSSNESSSDEGNTTESSSDESSSNESSSDESSSNESSSDEGSTTESLIEGFGTIEFSTEENNLNESPAEGEESVALEGEENVRPEGRSRRVNIFKQMWLENMIKASKGIYKEED</sequence>
<reference evidence="2 3" key="1">
    <citation type="submission" date="2018-07" db="EMBL/GenBank/DDBJ databases">
        <title>The molecular basis for the intramolecular migration of carboxyl group in the catabolism of para-hydroxybenzoate via gentisate.</title>
        <authorList>
            <person name="Zhao H."/>
            <person name="Xu Y."/>
            <person name="Lin S."/>
            <person name="Spain J.C."/>
            <person name="Zhou N.-Y."/>
        </authorList>
    </citation>
    <scope>NUCLEOTIDE SEQUENCE [LARGE SCALE GENOMIC DNA]</scope>
    <source>
        <strain evidence="2 3">PHB-7a</strain>
    </source>
</reference>
<dbReference type="RefSeq" id="WP_116820749.1">
    <property type="nucleotide sequence ID" value="NZ_CP030926.1"/>
</dbReference>
<feature type="region of interest" description="Disordered" evidence="1">
    <location>
        <begin position="223"/>
        <end position="410"/>
    </location>
</feature>
<feature type="compositionally biased region" description="Acidic residues" evidence="1">
    <location>
        <begin position="393"/>
        <end position="404"/>
    </location>
</feature>
<evidence type="ECO:0000256" key="1">
    <source>
        <dbReference type="SAM" id="MobiDB-lite"/>
    </source>
</evidence>
<gene>
    <name evidence="2" type="ORF">DTO10_03880</name>
</gene>
<evidence type="ECO:0008006" key="4">
    <source>
        <dbReference type="Google" id="ProtNLM"/>
    </source>
</evidence>
<dbReference type="Proteomes" id="UP000260457">
    <property type="component" value="Chromosome"/>
</dbReference>
<protein>
    <recommendedName>
        <fullName evidence="4">Spore coat protein</fullName>
    </recommendedName>
</protein>
<evidence type="ECO:0000313" key="2">
    <source>
        <dbReference type="EMBL" id="AXN37634.1"/>
    </source>
</evidence>
<accession>A0ABM6XGZ9</accession>
<feature type="compositionally biased region" description="Low complexity" evidence="1">
    <location>
        <begin position="227"/>
        <end position="371"/>
    </location>
</feature>
<keyword evidence="3" id="KW-1185">Reference proteome</keyword>
<dbReference type="EMBL" id="CP030926">
    <property type="protein sequence ID" value="AXN37634.1"/>
    <property type="molecule type" value="Genomic_DNA"/>
</dbReference>
<proteinExistence type="predicted"/>
<name>A0ABM6XGZ9_9BACI</name>
<dbReference type="GeneID" id="95397388"/>
<feature type="compositionally biased region" description="Polar residues" evidence="1">
    <location>
        <begin position="380"/>
        <end position="390"/>
    </location>
</feature>
<organism evidence="2 3">
    <name type="scientific">Peribacillus butanolivorans</name>
    <dbReference type="NCBI Taxonomy" id="421767"/>
    <lineage>
        <taxon>Bacteria</taxon>
        <taxon>Bacillati</taxon>
        <taxon>Bacillota</taxon>
        <taxon>Bacilli</taxon>
        <taxon>Bacillales</taxon>
        <taxon>Bacillaceae</taxon>
        <taxon>Peribacillus</taxon>
    </lineage>
</organism>
<evidence type="ECO:0000313" key="3">
    <source>
        <dbReference type="Proteomes" id="UP000260457"/>
    </source>
</evidence>